<dbReference type="GO" id="GO:0009055">
    <property type="term" value="F:electron transfer activity"/>
    <property type="evidence" value="ECO:0007669"/>
    <property type="project" value="InterPro"/>
</dbReference>
<dbReference type="PIRSF" id="PIRSF005243">
    <property type="entry name" value="ROO"/>
    <property type="match status" value="1"/>
</dbReference>
<accession>A0AAE3DMK5</accession>
<evidence type="ECO:0000313" key="7">
    <source>
        <dbReference type="Proteomes" id="UP001199355"/>
    </source>
</evidence>
<organism evidence="6 7">
    <name type="scientific">Gallintestinimicrobium propionicum</name>
    <dbReference type="NCBI Taxonomy" id="2981770"/>
    <lineage>
        <taxon>Bacteria</taxon>
        <taxon>Bacillati</taxon>
        <taxon>Bacillota</taxon>
        <taxon>Clostridia</taxon>
        <taxon>Lachnospirales</taxon>
        <taxon>Lachnospiraceae</taxon>
        <taxon>Gallintestinimicrobium</taxon>
    </lineage>
</organism>
<evidence type="ECO:0000256" key="4">
    <source>
        <dbReference type="ARBA" id="ARBA00022982"/>
    </source>
</evidence>
<keyword evidence="7" id="KW-1185">Reference proteome</keyword>
<dbReference type="Gene3D" id="3.60.15.10">
    <property type="entry name" value="Ribonuclease Z/Hydroxyacylglutathione hydrolase-like"/>
    <property type="match status" value="1"/>
</dbReference>
<dbReference type="RefSeq" id="WP_308728188.1">
    <property type="nucleotide sequence ID" value="NZ_JAJEQF010000016.1"/>
</dbReference>
<evidence type="ECO:0000256" key="3">
    <source>
        <dbReference type="ARBA" id="ARBA00022448"/>
    </source>
</evidence>
<dbReference type="PROSITE" id="PS50902">
    <property type="entry name" value="FLAVODOXIN_LIKE"/>
    <property type="match status" value="1"/>
</dbReference>
<evidence type="ECO:0000256" key="2">
    <source>
        <dbReference type="ARBA" id="ARBA00007121"/>
    </source>
</evidence>
<dbReference type="Pfam" id="PF00258">
    <property type="entry name" value="Flavodoxin_1"/>
    <property type="match status" value="1"/>
</dbReference>
<evidence type="ECO:0000256" key="1">
    <source>
        <dbReference type="ARBA" id="ARBA00001962"/>
    </source>
</evidence>
<dbReference type="InterPro" id="IPR036866">
    <property type="entry name" value="RibonucZ/Hydroxyglut_hydro"/>
</dbReference>
<comment type="similarity">
    <text evidence="2">In the N-terminal section; belongs to the zinc metallo-hydrolase group 3 family.</text>
</comment>
<sequence>MYCTRNVSDSVVWVGASDRRLALFENLFPIPRGVSYNSYLILDEKTALLDTTDASVTRQYLENVSHSLNGKPLDYLIINHMEPDHCANIAELLLRYPHLTLVGNAKTFAFVSQFYDLDLTGRTLTVKEGDTLCLGSHTLHFFLAPMVHWPEVMVTYEETEQILFSADAFGSFGALNGHLFADEVNFDRDWLDDARRYYCNIVGKYGIQVQAALKKLSALSIRTICPLHGPVWRENLKYLLSKYDLWSRYVPEDNAVAIFYASMYGDTENAANILAAGLAEGGIKNIALYDVSVTDVSVLIAEAFRCSHLVFAAPTYNNGVYPAMYNFLHDMGALSLQNRTIGLIENGTWGPVSAKQMQQLFSEMKQMNVLEPVVTIKSSVKEDSLAALCALKDRILASCTR</sequence>
<dbReference type="InterPro" id="IPR045761">
    <property type="entry name" value="ODP_dom"/>
</dbReference>
<dbReference type="SUPFAM" id="SSF56281">
    <property type="entry name" value="Metallo-hydrolase/oxidoreductase"/>
    <property type="match status" value="1"/>
</dbReference>
<dbReference type="InterPro" id="IPR008254">
    <property type="entry name" value="Flavodoxin/NO_synth"/>
</dbReference>
<comment type="caution">
    <text evidence="6">The sequence shown here is derived from an EMBL/GenBank/DDBJ whole genome shotgun (WGS) entry which is preliminary data.</text>
</comment>
<dbReference type="InterPro" id="IPR016440">
    <property type="entry name" value="Rubredoxin-O_OxRdtase"/>
</dbReference>
<gene>
    <name evidence="6" type="ORF">LKD45_07800</name>
</gene>
<dbReference type="Proteomes" id="UP001199355">
    <property type="component" value="Unassembled WGS sequence"/>
</dbReference>
<dbReference type="PROSITE" id="PS00201">
    <property type="entry name" value="FLAVODOXIN"/>
    <property type="match status" value="1"/>
</dbReference>
<evidence type="ECO:0000259" key="5">
    <source>
        <dbReference type="PROSITE" id="PS50902"/>
    </source>
</evidence>
<keyword evidence="4" id="KW-0249">Electron transport</keyword>
<dbReference type="Gene3D" id="3.40.50.360">
    <property type="match status" value="1"/>
</dbReference>
<dbReference type="CDD" id="cd07709">
    <property type="entry name" value="flavodiiron_proteins_MBL-fold"/>
    <property type="match status" value="1"/>
</dbReference>
<reference evidence="6 7" key="1">
    <citation type="submission" date="2021-10" db="EMBL/GenBank/DDBJ databases">
        <title>Anaerobic single-cell dispensing facilitates the cultivation of human gut bacteria.</title>
        <authorList>
            <person name="Afrizal A."/>
        </authorList>
    </citation>
    <scope>NUCLEOTIDE SEQUENCE [LARGE SCALE GENOMIC DNA]</scope>
    <source>
        <strain evidence="6 7">CLA-AA-H244</strain>
    </source>
</reference>
<evidence type="ECO:0000313" key="6">
    <source>
        <dbReference type="EMBL" id="MCC2167597.1"/>
    </source>
</evidence>
<dbReference type="SUPFAM" id="SSF52218">
    <property type="entry name" value="Flavoproteins"/>
    <property type="match status" value="1"/>
</dbReference>
<proteinExistence type="inferred from homology"/>
<keyword evidence="3" id="KW-0813">Transport</keyword>
<dbReference type="EMBL" id="JAJEQF010000016">
    <property type="protein sequence ID" value="MCC2167597.1"/>
    <property type="molecule type" value="Genomic_DNA"/>
</dbReference>
<dbReference type="Pfam" id="PF19583">
    <property type="entry name" value="ODP"/>
    <property type="match status" value="1"/>
</dbReference>
<protein>
    <submittedName>
        <fullName evidence="6">FprA family A-type flavoprotein</fullName>
    </submittedName>
</protein>
<dbReference type="InterPro" id="IPR051285">
    <property type="entry name" value="NADH_oxidoreductase_modular"/>
</dbReference>
<dbReference type="InterPro" id="IPR001226">
    <property type="entry name" value="Flavodoxin_CS"/>
</dbReference>
<dbReference type="AlphaFoldDB" id="A0AAE3DMK5"/>
<dbReference type="GO" id="GO:0010181">
    <property type="term" value="F:FMN binding"/>
    <property type="evidence" value="ECO:0007669"/>
    <property type="project" value="InterPro"/>
</dbReference>
<feature type="domain" description="Flavodoxin-like" evidence="5">
    <location>
        <begin position="256"/>
        <end position="396"/>
    </location>
</feature>
<dbReference type="InterPro" id="IPR029039">
    <property type="entry name" value="Flavoprotein-like_sf"/>
</dbReference>
<dbReference type="GO" id="GO:0016651">
    <property type="term" value="F:oxidoreductase activity, acting on NAD(P)H"/>
    <property type="evidence" value="ECO:0007669"/>
    <property type="project" value="UniProtKB-ARBA"/>
</dbReference>
<name>A0AAE3DMK5_9FIRM</name>
<dbReference type="PANTHER" id="PTHR32145">
    <property type="entry name" value="DIFLAVIN FLAVOPROTEIN A 2-RELATED"/>
    <property type="match status" value="1"/>
</dbReference>
<dbReference type="PANTHER" id="PTHR32145:SF20">
    <property type="entry name" value="FLAVOPROTEIN"/>
    <property type="match status" value="1"/>
</dbReference>
<dbReference type="GO" id="GO:0046872">
    <property type="term" value="F:metal ion binding"/>
    <property type="evidence" value="ECO:0007669"/>
    <property type="project" value="InterPro"/>
</dbReference>
<dbReference type="InterPro" id="IPR001279">
    <property type="entry name" value="Metallo-B-lactamas"/>
</dbReference>
<comment type="cofactor">
    <cofactor evidence="1">
        <name>Fe cation</name>
        <dbReference type="ChEBI" id="CHEBI:24875"/>
    </cofactor>
</comment>
<dbReference type="SMART" id="SM00849">
    <property type="entry name" value="Lactamase_B"/>
    <property type="match status" value="1"/>
</dbReference>